<feature type="transmembrane region" description="Helical" evidence="2">
    <location>
        <begin position="426"/>
        <end position="446"/>
    </location>
</feature>
<dbReference type="PANTHER" id="PTHR35859">
    <property type="entry name" value="NONSELECTIVE CATION CHANNEL PROTEIN"/>
    <property type="match status" value="1"/>
</dbReference>
<evidence type="ECO:0000313" key="4">
    <source>
        <dbReference type="EMBL" id="KKA17833.1"/>
    </source>
</evidence>
<gene>
    <name evidence="4" type="ORF">T310_8228</name>
</gene>
<feature type="compositionally biased region" description="Basic and acidic residues" evidence="1">
    <location>
        <begin position="160"/>
        <end position="169"/>
    </location>
</feature>
<dbReference type="PANTHER" id="PTHR35859:SF5">
    <property type="entry name" value="ION TRANSPORT DOMAIN-CONTAINING PROTEIN"/>
    <property type="match status" value="1"/>
</dbReference>
<evidence type="ECO:0000256" key="2">
    <source>
        <dbReference type="SAM" id="Phobius"/>
    </source>
</evidence>
<dbReference type="InterPro" id="IPR052971">
    <property type="entry name" value="TRP_calcium_channel"/>
</dbReference>
<sequence length="514" mass="58074">MVVGLSQSISSHLFDDEELEVPLIDNNESLPEVVRKLSRYIIAAISDVPCTFDQMRSSFLGQRLRPLIHSLSENVHNPSIVCSLMILKWQFDNVPDDELGLNESRGYACEFVAWQFLSSLSYRETIDFLLQELPGPRKDSLTVSEAERGSSGFGASEEDPGYRAAHERTPLLSSSASSPHGIFGASRKREHDHNRLGDTESTFEDYCTDEQYSLFYGLNALEIAAIAHAKKFLSQKVVQRIIDDIWNGEIVFWETLSVHSKKTPQILNKKTVDPYSRLRVPIYRKAFEAAFFVSFLVLYYAVLVERDPTRISPLETMMYIWIAAFAYDELSGMTDAGMLFYQMDFWSLWNLGIIGTGIAFVVARESSLLANLPCLSPPLSLSFPTELIVVSCGSVWFEAQTADADDPGIVGLAKQNDYITDLSFDILSLEALFLVPSLCVLLFMGADAVRLRICSLVSLNPYFGSLVRRVLESTASWCAKTANLRRRRYQCLRKWYSLHWGLRLDPCYDHHGPD</sequence>
<dbReference type="OrthoDB" id="310870at2759"/>
<name>A0A0F4YJR7_RASE3</name>
<feature type="compositionally biased region" description="Basic and acidic residues" evidence="1">
    <location>
        <begin position="187"/>
        <end position="198"/>
    </location>
</feature>
<dbReference type="Pfam" id="PF23317">
    <property type="entry name" value="YVC1_C"/>
    <property type="match status" value="1"/>
</dbReference>
<organism evidence="4 5">
    <name type="scientific">Rasamsonia emersonii (strain ATCC 16479 / CBS 393.64 / IMI 116815)</name>
    <dbReference type="NCBI Taxonomy" id="1408163"/>
    <lineage>
        <taxon>Eukaryota</taxon>
        <taxon>Fungi</taxon>
        <taxon>Dikarya</taxon>
        <taxon>Ascomycota</taxon>
        <taxon>Pezizomycotina</taxon>
        <taxon>Eurotiomycetes</taxon>
        <taxon>Eurotiomycetidae</taxon>
        <taxon>Eurotiales</taxon>
        <taxon>Trichocomaceae</taxon>
        <taxon>Rasamsonia</taxon>
    </lineage>
</organism>
<keyword evidence="2" id="KW-1133">Transmembrane helix</keyword>
<reference evidence="4 5" key="1">
    <citation type="submission" date="2015-04" db="EMBL/GenBank/DDBJ databases">
        <authorList>
            <person name="Heijne W.H."/>
            <person name="Fedorova N.D."/>
            <person name="Nierman W.C."/>
            <person name="Vollebregt A.W."/>
            <person name="Zhao Z."/>
            <person name="Wu L."/>
            <person name="Kumar M."/>
            <person name="Stam H."/>
            <person name="van den Berg M.A."/>
            <person name="Pel H.J."/>
        </authorList>
    </citation>
    <scope>NUCLEOTIDE SEQUENCE [LARGE SCALE GENOMIC DNA]</scope>
    <source>
        <strain evidence="4 5">CBS 393.64</strain>
    </source>
</reference>
<keyword evidence="2" id="KW-0472">Membrane</keyword>
<accession>A0A0F4YJR7</accession>
<dbReference type="Proteomes" id="UP000053958">
    <property type="component" value="Unassembled WGS sequence"/>
</dbReference>
<evidence type="ECO:0000313" key="5">
    <source>
        <dbReference type="Proteomes" id="UP000053958"/>
    </source>
</evidence>
<evidence type="ECO:0000256" key="1">
    <source>
        <dbReference type="SAM" id="MobiDB-lite"/>
    </source>
</evidence>
<dbReference type="GeneID" id="25320488"/>
<dbReference type="AlphaFoldDB" id="A0A0F4YJR7"/>
<protein>
    <submittedName>
        <fullName evidence="4">Ion transporter</fullName>
    </submittedName>
</protein>
<feature type="transmembrane region" description="Helical" evidence="2">
    <location>
        <begin position="286"/>
        <end position="304"/>
    </location>
</feature>
<feature type="region of interest" description="Disordered" evidence="1">
    <location>
        <begin position="140"/>
        <end position="200"/>
    </location>
</feature>
<feature type="transmembrane region" description="Helical" evidence="2">
    <location>
        <begin position="345"/>
        <end position="363"/>
    </location>
</feature>
<evidence type="ECO:0000259" key="3">
    <source>
        <dbReference type="Pfam" id="PF23317"/>
    </source>
</evidence>
<comment type="caution">
    <text evidence="4">The sequence shown here is derived from an EMBL/GenBank/DDBJ whole genome shotgun (WGS) entry which is preliminary data.</text>
</comment>
<feature type="domain" description="Calcium channel YVC1-like C-terminal transmembrane" evidence="3">
    <location>
        <begin position="292"/>
        <end position="356"/>
    </location>
</feature>
<dbReference type="RefSeq" id="XP_013324445.1">
    <property type="nucleotide sequence ID" value="XM_013468991.1"/>
</dbReference>
<keyword evidence="5" id="KW-1185">Reference proteome</keyword>
<keyword evidence="2" id="KW-0812">Transmembrane</keyword>
<proteinExistence type="predicted"/>
<dbReference type="STRING" id="1408163.A0A0F4YJR7"/>
<dbReference type="EMBL" id="LASV01000545">
    <property type="protein sequence ID" value="KKA17833.1"/>
    <property type="molecule type" value="Genomic_DNA"/>
</dbReference>
<dbReference type="InterPro" id="IPR056336">
    <property type="entry name" value="YVC1_C"/>
</dbReference>